<feature type="compositionally biased region" description="Low complexity" evidence="1">
    <location>
        <begin position="154"/>
        <end position="166"/>
    </location>
</feature>
<accession>A0A850P7Y1</accession>
<feature type="region of interest" description="Disordered" evidence="1">
    <location>
        <begin position="154"/>
        <end position="173"/>
    </location>
</feature>
<dbReference type="PANTHER" id="PTHR43265:SF1">
    <property type="entry name" value="ESTERASE ESTD"/>
    <property type="match status" value="1"/>
</dbReference>
<gene>
    <name evidence="3" type="ORF">HUK82_09040</name>
</gene>
<dbReference type="EMBL" id="JABXXR010000059">
    <property type="protein sequence ID" value="NVN40707.1"/>
    <property type="molecule type" value="Genomic_DNA"/>
</dbReference>
<evidence type="ECO:0000256" key="1">
    <source>
        <dbReference type="SAM" id="MobiDB-lite"/>
    </source>
</evidence>
<comment type="caution">
    <text evidence="3">The sequence shown here is derived from an EMBL/GenBank/DDBJ whole genome shotgun (WGS) entry which is preliminary data.</text>
</comment>
<evidence type="ECO:0000313" key="3">
    <source>
        <dbReference type="EMBL" id="NVN40707.1"/>
    </source>
</evidence>
<dbReference type="Proteomes" id="UP000585665">
    <property type="component" value="Unassembled WGS sequence"/>
</dbReference>
<dbReference type="InterPro" id="IPR029058">
    <property type="entry name" value="AB_hydrolase_fold"/>
</dbReference>
<organism evidence="3 4">
    <name type="scientific">Ameyamaea chiangmaiensis</name>
    <dbReference type="NCBI Taxonomy" id="442969"/>
    <lineage>
        <taxon>Bacteria</taxon>
        <taxon>Pseudomonadati</taxon>
        <taxon>Pseudomonadota</taxon>
        <taxon>Alphaproteobacteria</taxon>
        <taxon>Acetobacterales</taxon>
        <taxon>Acetobacteraceae</taxon>
        <taxon>Ameyamaea</taxon>
    </lineage>
</organism>
<dbReference type="RefSeq" id="WP_176613660.1">
    <property type="nucleotide sequence ID" value="NZ_JABXXR010000059.1"/>
</dbReference>
<evidence type="ECO:0000259" key="2">
    <source>
        <dbReference type="Pfam" id="PF12146"/>
    </source>
</evidence>
<dbReference type="GO" id="GO:0052689">
    <property type="term" value="F:carboxylic ester hydrolase activity"/>
    <property type="evidence" value="ECO:0007669"/>
    <property type="project" value="TreeGrafter"/>
</dbReference>
<dbReference type="Pfam" id="PF12146">
    <property type="entry name" value="Hydrolase_4"/>
    <property type="match status" value="1"/>
</dbReference>
<name>A0A850P7Y1_9PROT</name>
<dbReference type="AlphaFoldDB" id="A0A850P7Y1"/>
<reference evidence="3 4" key="1">
    <citation type="submission" date="2020-06" db="EMBL/GenBank/DDBJ databases">
        <title>Description of novel acetic acid bacteria.</title>
        <authorList>
            <person name="Sombolestani A."/>
        </authorList>
    </citation>
    <scope>NUCLEOTIDE SEQUENCE [LARGE SCALE GENOMIC DNA]</scope>
    <source>
        <strain evidence="3 4">LMG 27010</strain>
    </source>
</reference>
<proteinExistence type="predicted"/>
<feature type="domain" description="Serine aminopeptidase S33" evidence="2">
    <location>
        <begin position="22"/>
        <end position="97"/>
    </location>
</feature>
<dbReference type="PANTHER" id="PTHR43265">
    <property type="entry name" value="ESTERASE ESTD"/>
    <property type="match status" value="1"/>
</dbReference>
<sequence>MIPGPGPVDRNGDSPQGLKAAALRRLAEGLAADGIATVRVDKRGMFGSVAAAPDANAATINAYATDVHAWTTVIHRRTGGTCVWVLGHSEGGLVAVVEGRESGPVRPPSGIDGRAALGRSTRRTVDVQPRQNANFATAPVRHPRAGGRASCRVHPAQPGAAVPVPAERSGFPD</sequence>
<keyword evidence="4" id="KW-1185">Reference proteome</keyword>
<dbReference type="Gene3D" id="3.40.50.1820">
    <property type="entry name" value="alpha/beta hydrolase"/>
    <property type="match status" value="1"/>
</dbReference>
<evidence type="ECO:0000313" key="4">
    <source>
        <dbReference type="Proteomes" id="UP000585665"/>
    </source>
</evidence>
<dbReference type="InterPro" id="IPR022742">
    <property type="entry name" value="Hydrolase_4"/>
</dbReference>
<keyword evidence="3" id="KW-0378">Hydrolase</keyword>
<dbReference type="SUPFAM" id="SSF53474">
    <property type="entry name" value="alpha/beta-Hydrolases"/>
    <property type="match status" value="1"/>
</dbReference>
<protein>
    <submittedName>
        <fullName evidence="3">Alpha/beta hydrolase</fullName>
    </submittedName>
</protein>
<dbReference type="InterPro" id="IPR053145">
    <property type="entry name" value="AB_hydrolase_Est10"/>
</dbReference>